<gene>
    <name evidence="1" type="ORF">METZ01_LOCUS494929</name>
</gene>
<organism evidence="1">
    <name type="scientific">marine metagenome</name>
    <dbReference type="NCBI Taxonomy" id="408172"/>
    <lineage>
        <taxon>unclassified sequences</taxon>
        <taxon>metagenomes</taxon>
        <taxon>ecological metagenomes</taxon>
    </lineage>
</organism>
<reference evidence="1" key="1">
    <citation type="submission" date="2018-05" db="EMBL/GenBank/DDBJ databases">
        <authorList>
            <person name="Lanie J.A."/>
            <person name="Ng W.-L."/>
            <person name="Kazmierczak K.M."/>
            <person name="Andrzejewski T.M."/>
            <person name="Davidsen T.M."/>
            <person name="Wayne K.J."/>
            <person name="Tettelin H."/>
            <person name="Glass J.I."/>
            <person name="Rusch D."/>
            <person name="Podicherti R."/>
            <person name="Tsui H.-C.T."/>
            <person name="Winkler M.E."/>
        </authorList>
    </citation>
    <scope>NUCLEOTIDE SEQUENCE</scope>
</reference>
<sequence>MIIVFLLIYSAVLKGINPPQTGNFPPGFWDKMEQQGIGQVYGDP</sequence>
<name>A0A383DCU0_9ZZZZ</name>
<protein>
    <submittedName>
        <fullName evidence="1">Uncharacterized protein</fullName>
    </submittedName>
</protein>
<evidence type="ECO:0000313" key="1">
    <source>
        <dbReference type="EMBL" id="SVE42075.1"/>
    </source>
</evidence>
<accession>A0A383DCU0</accession>
<feature type="non-terminal residue" evidence="1">
    <location>
        <position position="44"/>
    </location>
</feature>
<dbReference type="AlphaFoldDB" id="A0A383DCU0"/>
<dbReference type="EMBL" id="UINC01216084">
    <property type="protein sequence ID" value="SVE42075.1"/>
    <property type="molecule type" value="Genomic_DNA"/>
</dbReference>
<proteinExistence type="predicted"/>